<keyword evidence="2" id="KW-1185">Reference proteome</keyword>
<gene>
    <name evidence="1" type="ORF">PCA20602_04907</name>
</gene>
<sequence>MSSFQQQYKGFEIEAQAKLVGPGGYTVPSTERRYVPVAVLREIGAEGGDAQNRHGDGVASEGVVIHIRLSKHQDADPFRVIQAAVAYARGVIDAMPATEFDMALVATVTIPTPRVLH</sequence>
<name>A0ABY6WBX0_9BURK</name>
<dbReference type="Proteomes" id="UP000366065">
    <property type="component" value="Unassembled WGS sequence"/>
</dbReference>
<organism evidence="1 2">
    <name type="scientific">Pandoraea capi</name>
    <dbReference type="NCBI Taxonomy" id="2508286"/>
    <lineage>
        <taxon>Bacteria</taxon>
        <taxon>Pseudomonadati</taxon>
        <taxon>Pseudomonadota</taxon>
        <taxon>Betaproteobacteria</taxon>
        <taxon>Burkholderiales</taxon>
        <taxon>Burkholderiaceae</taxon>
        <taxon>Pandoraea</taxon>
    </lineage>
</organism>
<dbReference type="RefSeq" id="WP_150723392.1">
    <property type="nucleotide sequence ID" value="NZ_CABPRV010000016.1"/>
</dbReference>
<reference evidence="1 2" key="1">
    <citation type="submission" date="2019-08" db="EMBL/GenBank/DDBJ databases">
        <authorList>
            <person name="Peeters C."/>
        </authorList>
    </citation>
    <scope>NUCLEOTIDE SEQUENCE [LARGE SCALE GENOMIC DNA]</scope>
    <source>
        <strain evidence="1 2">LMG 20602</strain>
    </source>
</reference>
<dbReference type="EMBL" id="CABPRV010000016">
    <property type="protein sequence ID" value="VVE53975.1"/>
    <property type="molecule type" value="Genomic_DNA"/>
</dbReference>
<evidence type="ECO:0000313" key="1">
    <source>
        <dbReference type="EMBL" id="VVE53975.1"/>
    </source>
</evidence>
<protein>
    <submittedName>
        <fullName evidence="1">Uncharacterized protein</fullName>
    </submittedName>
</protein>
<evidence type="ECO:0000313" key="2">
    <source>
        <dbReference type="Proteomes" id="UP000366065"/>
    </source>
</evidence>
<comment type="caution">
    <text evidence="1">The sequence shown here is derived from an EMBL/GenBank/DDBJ whole genome shotgun (WGS) entry which is preliminary data.</text>
</comment>
<proteinExistence type="predicted"/>
<accession>A0ABY6WBX0</accession>